<dbReference type="GO" id="GO:0031509">
    <property type="term" value="P:subtelomeric heterochromatin formation"/>
    <property type="evidence" value="ECO:0007669"/>
    <property type="project" value="EnsemblFungi"/>
</dbReference>
<dbReference type="InterPro" id="IPR000286">
    <property type="entry name" value="HDACs"/>
</dbReference>
<evidence type="ECO:0000256" key="7">
    <source>
        <dbReference type="ARBA" id="ARBA00023163"/>
    </source>
</evidence>
<name>A0A1E4TG55_9ASCO</name>
<dbReference type="PANTHER" id="PTHR10625">
    <property type="entry name" value="HISTONE DEACETYLASE HDAC1-RELATED"/>
    <property type="match status" value="1"/>
</dbReference>
<feature type="domain" description="Arb2-like" evidence="13">
    <location>
        <begin position="434"/>
        <end position="665"/>
    </location>
</feature>
<comment type="catalytic activity">
    <reaction evidence="9 10">
        <text>N(6)-acetyl-L-lysyl-[histone] + H2O = L-lysyl-[histone] + acetate</text>
        <dbReference type="Rhea" id="RHEA:58196"/>
        <dbReference type="Rhea" id="RHEA-COMP:9845"/>
        <dbReference type="Rhea" id="RHEA-COMP:11338"/>
        <dbReference type="ChEBI" id="CHEBI:15377"/>
        <dbReference type="ChEBI" id="CHEBI:29969"/>
        <dbReference type="ChEBI" id="CHEBI:30089"/>
        <dbReference type="ChEBI" id="CHEBI:61930"/>
        <dbReference type="EC" id="3.5.1.98"/>
    </reaction>
</comment>
<dbReference type="GO" id="GO:0000183">
    <property type="term" value="P:rDNA heterochromatin formation"/>
    <property type="evidence" value="ECO:0007669"/>
    <property type="project" value="EnsemblFungi"/>
</dbReference>
<accession>A0A1E4TG55</accession>
<dbReference type="GO" id="GO:0031508">
    <property type="term" value="P:pericentric heterochromatin formation"/>
    <property type="evidence" value="ECO:0007669"/>
    <property type="project" value="EnsemblFungi"/>
</dbReference>
<keyword evidence="11" id="KW-0472">Membrane</keyword>
<keyword evidence="4 10" id="KW-0378">Hydrolase</keyword>
<reference evidence="15" key="1">
    <citation type="submission" date="2016-02" db="EMBL/GenBank/DDBJ databases">
        <title>Comparative genomics of biotechnologically important yeasts.</title>
        <authorList>
            <consortium name="DOE Joint Genome Institute"/>
            <person name="Riley R."/>
            <person name="Haridas S."/>
            <person name="Wolfe K.H."/>
            <person name="Lopes M.R."/>
            <person name="Hittinger C.T."/>
            <person name="Goker M."/>
            <person name="Salamov A."/>
            <person name="Wisecaver J."/>
            <person name="Long T.M."/>
            <person name="Aerts A.L."/>
            <person name="Barry K."/>
            <person name="Choi C."/>
            <person name="Clum A."/>
            <person name="Coughlan A.Y."/>
            <person name="Deshpande S."/>
            <person name="Douglass A.P."/>
            <person name="Hanson S.J."/>
            <person name="Klenk H.-P."/>
            <person name="Labutti K."/>
            <person name="Lapidus A."/>
            <person name="Lindquist E."/>
            <person name="Lipzen A."/>
            <person name="Meier-Kolthoff J.P."/>
            <person name="Ohm R.A."/>
            <person name="Otillar R.P."/>
            <person name="Pangilinan J."/>
            <person name="Peng Y."/>
            <person name="Rokas A."/>
            <person name="Rosa C.A."/>
            <person name="Scheuner C."/>
            <person name="Sibirny A.A."/>
            <person name="Slot J.C."/>
            <person name="Stielow J.B."/>
            <person name="Sun H."/>
            <person name="Kurtzman C.P."/>
            <person name="Blackwell M."/>
            <person name="Jeffries T.W."/>
            <person name="Grigoriev I.V."/>
        </authorList>
    </citation>
    <scope>NUCLEOTIDE SEQUENCE [LARGE SCALE GENOMIC DNA]</scope>
    <source>
        <strain evidence="15">NRRL Y-17796</strain>
    </source>
</reference>
<dbReference type="GO" id="GO:0003682">
    <property type="term" value="F:chromatin binding"/>
    <property type="evidence" value="ECO:0007669"/>
    <property type="project" value="EnsemblFungi"/>
</dbReference>
<keyword evidence="7 10" id="KW-0804">Transcription</keyword>
<dbReference type="AlphaFoldDB" id="A0A1E4TG55"/>
<dbReference type="GO" id="GO:0005721">
    <property type="term" value="C:pericentric heterochromatin"/>
    <property type="evidence" value="ECO:0007669"/>
    <property type="project" value="EnsemblFungi"/>
</dbReference>
<evidence type="ECO:0000256" key="9">
    <source>
        <dbReference type="ARBA" id="ARBA00048287"/>
    </source>
</evidence>
<dbReference type="GO" id="GO:1902794">
    <property type="term" value="P:siRNA-independent facultative heterochromatin formation"/>
    <property type="evidence" value="ECO:0007669"/>
    <property type="project" value="EnsemblFungi"/>
</dbReference>
<dbReference type="OrthoDB" id="424012at2759"/>
<dbReference type="InterPro" id="IPR037138">
    <property type="entry name" value="His_deacetylse_dom_sf"/>
</dbReference>
<keyword evidence="5 10" id="KW-0156">Chromatin regulator</keyword>
<dbReference type="InterPro" id="IPR019154">
    <property type="entry name" value="Arb2-like_domain"/>
</dbReference>
<comment type="subcellular location">
    <subcellularLocation>
        <location evidence="1 10">Nucleus</location>
    </subcellularLocation>
</comment>
<dbReference type="GO" id="GO:0042802">
    <property type="term" value="F:identical protein binding"/>
    <property type="evidence" value="ECO:0007669"/>
    <property type="project" value="EnsemblFungi"/>
</dbReference>
<evidence type="ECO:0000259" key="12">
    <source>
        <dbReference type="Pfam" id="PF00850"/>
    </source>
</evidence>
<dbReference type="GO" id="GO:0070823">
    <property type="term" value="C:HDA1 complex"/>
    <property type="evidence" value="ECO:0007669"/>
    <property type="project" value="EnsemblFungi"/>
</dbReference>
<dbReference type="PIRSF" id="PIRSF037919">
    <property type="entry name" value="HDAC_II_yeast"/>
    <property type="match status" value="1"/>
</dbReference>
<keyword evidence="11" id="KW-1133">Transmembrane helix</keyword>
<sequence length="670" mass="74463">MARMCRTAATQTPSKLSLLRLLVTGTGYLVMVINLPRVLGFSSKRTGIVYDARMRGHAKLIMSSFDYADPHPEDPRRTYRIYKTLAEAGLVDDHNFAGVMDVGRIMHRIPAREATAEEILLVHTKEHYDFLESTQTMPEEDLIRHTEEGDSVYFNHDSFYCAKLSAGGTIEACFAVVEETVKNAIAVVRPPGHHAEPEKPGGFCMFANVSIAAKCVFKKYPSIKKIAIIDWDVHHGNGTQKAFYDDPRVLFISLHRYDNGHFYPSGPAGNLDMCGKGEGAGYNINIPWPCKGMKDGDYIYAFRKIVMPVCEEFDPDFVIISSGFDAALGDELGGCCLKPAGYSHLTHMLKSLAGGKVCCVLEGGYNLNSISVSALAVTRTLLGEPPMHVEDTEFSAACAKVVAQVANIQSTYWKCLRPGKNVVASMKGKDDYERLHDVIRQYQARSLYEKFSMTQLPILRDRTSPSFSEQVLATPSFHENTKGLVVFVHDTLDVQGYVDPVTGALDVSGSYLLTPENRYIKWSIDQGYAVVDINIPSILTDLDDEDGYQAAANALDLMIYMWDYYLDHAAAPKIIFFGIGEACQALVHLLGHRDTRERTRAAISVVGPASLKAIVTILDEYVVDWYHRSSLVLLSNDHPIWDPTSHGKKPRRKLGTLVRADKKTTMKTPI</sequence>
<dbReference type="Proteomes" id="UP000095023">
    <property type="component" value="Unassembled WGS sequence"/>
</dbReference>
<keyword evidence="3 10" id="KW-0678">Repressor</keyword>
<keyword evidence="15" id="KW-1185">Reference proteome</keyword>
<dbReference type="ESTHER" id="9asco-a0a1e4tg55">
    <property type="family name" value="Arb2_domain"/>
</dbReference>
<evidence type="ECO:0000313" key="14">
    <source>
        <dbReference type="EMBL" id="ODV90699.1"/>
    </source>
</evidence>
<dbReference type="GO" id="GO:0033553">
    <property type="term" value="C:rDNA heterochromatin"/>
    <property type="evidence" value="ECO:0007669"/>
    <property type="project" value="EnsemblFungi"/>
</dbReference>
<dbReference type="GO" id="GO:0000122">
    <property type="term" value="P:negative regulation of transcription by RNA polymerase II"/>
    <property type="evidence" value="ECO:0007669"/>
    <property type="project" value="EnsemblFungi"/>
</dbReference>
<evidence type="ECO:0000256" key="1">
    <source>
        <dbReference type="ARBA" id="ARBA00004123"/>
    </source>
</evidence>
<dbReference type="Pfam" id="PF09757">
    <property type="entry name" value="Arb2-like"/>
    <property type="match status" value="1"/>
</dbReference>
<dbReference type="GO" id="GO:0045944">
    <property type="term" value="P:positive regulation of transcription by RNA polymerase II"/>
    <property type="evidence" value="ECO:0007669"/>
    <property type="project" value="EnsemblFungi"/>
</dbReference>
<evidence type="ECO:0000256" key="4">
    <source>
        <dbReference type="ARBA" id="ARBA00022801"/>
    </source>
</evidence>
<feature type="domain" description="Histone deacetylase" evidence="12">
    <location>
        <begin position="71"/>
        <end position="381"/>
    </location>
</feature>
<evidence type="ECO:0000256" key="3">
    <source>
        <dbReference type="ARBA" id="ARBA00022491"/>
    </source>
</evidence>
<evidence type="ECO:0000313" key="15">
    <source>
        <dbReference type="Proteomes" id="UP000095023"/>
    </source>
</evidence>
<dbReference type="SUPFAM" id="SSF52768">
    <property type="entry name" value="Arginase/deacetylase"/>
    <property type="match status" value="1"/>
</dbReference>
<dbReference type="PRINTS" id="PR01270">
    <property type="entry name" value="HDASUPER"/>
</dbReference>
<dbReference type="Gene3D" id="3.40.800.20">
    <property type="entry name" value="Histone deacetylase domain"/>
    <property type="match status" value="1"/>
</dbReference>
<dbReference type="InterPro" id="IPR023696">
    <property type="entry name" value="Ureohydrolase_dom_sf"/>
</dbReference>
<dbReference type="Pfam" id="PF00850">
    <property type="entry name" value="Hist_deacetyl"/>
    <property type="match status" value="1"/>
</dbReference>
<keyword evidence="6 10" id="KW-0805">Transcription regulation</keyword>
<keyword evidence="8 10" id="KW-0539">Nucleus</keyword>
<feature type="transmembrane region" description="Helical" evidence="11">
    <location>
        <begin position="21"/>
        <end position="39"/>
    </location>
</feature>
<evidence type="ECO:0000256" key="10">
    <source>
        <dbReference type="PIRNR" id="PIRNR037919"/>
    </source>
</evidence>
<dbReference type="EMBL" id="KV453842">
    <property type="protein sequence ID" value="ODV90699.1"/>
    <property type="molecule type" value="Genomic_DNA"/>
</dbReference>
<dbReference type="GO" id="GO:0031934">
    <property type="term" value="C:mating-type region heterochromatin"/>
    <property type="evidence" value="ECO:0007669"/>
    <property type="project" value="EnsemblFungi"/>
</dbReference>
<dbReference type="GO" id="GO:1990342">
    <property type="term" value="C:heterochromatin island"/>
    <property type="evidence" value="ECO:0007669"/>
    <property type="project" value="EnsemblFungi"/>
</dbReference>
<evidence type="ECO:0000256" key="2">
    <source>
        <dbReference type="ARBA" id="ARBA00007738"/>
    </source>
</evidence>
<dbReference type="FunFam" id="3.40.800.20:FF:000005">
    <property type="entry name" value="histone deacetylase 6"/>
    <property type="match status" value="1"/>
</dbReference>
<evidence type="ECO:0000256" key="11">
    <source>
        <dbReference type="SAM" id="Phobius"/>
    </source>
</evidence>
<comment type="function">
    <text evidence="10">Responsible for the deacetylation of lysine residues on the N-terminal part of the core histones (H2A, H2B, H3 and H4). Histone deacetylation gives a tag for epigenetic repression and plays an important role in transcriptional regulation, cell cycle progression and developmental events.</text>
</comment>
<protein>
    <recommendedName>
        <fullName evidence="10">Histone deacetylase</fullName>
        <ecNumber evidence="10">3.5.1.98</ecNumber>
    </recommendedName>
</protein>
<evidence type="ECO:0000256" key="5">
    <source>
        <dbReference type="ARBA" id="ARBA00022853"/>
    </source>
</evidence>
<evidence type="ECO:0000259" key="13">
    <source>
        <dbReference type="Pfam" id="PF09757"/>
    </source>
</evidence>
<dbReference type="GO" id="GO:0005730">
    <property type="term" value="C:nucleolus"/>
    <property type="evidence" value="ECO:0007669"/>
    <property type="project" value="EnsemblFungi"/>
</dbReference>
<proteinExistence type="inferred from homology"/>
<organism evidence="14 15">
    <name type="scientific">Tortispora caseinolytica NRRL Y-17796</name>
    <dbReference type="NCBI Taxonomy" id="767744"/>
    <lineage>
        <taxon>Eukaryota</taxon>
        <taxon>Fungi</taxon>
        <taxon>Dikarya</taxon>
        <taxon>Ascomycota</taxon>
        <taxon>Saccharomycotina</taxon>
        <taxon>Trigonopsidomycetes</taxon>
        <taxon>Trigonopsidales</taxon>
        <taxon>Trigonopsidaceae</taxon>
        <taxon>Tortispora</taxon>
    </lineage>
</organism>
<dbReference type="InterPro" id="IPR017321">
    <property type="entry name" value="Hist_deAcase_II_yeast"/>
</dbReference>
<comment type="similarity">
    <text evidence="2 10">Belongs to the histone deacetylase family. HD type 2 subfamily.</text>
</comment>
<dbReference type="GO" id="GO:0140720">
    <property type="term" value="C:subtelomeric heterochromatin"/>
    <property type="evidence" value="ECO:0007669"/>
    <property type="project" value="EnsemblFungi"/>
</dbReference>
<dbReference type="GO" id="GO:0031078">
    <property type="term" value="F:histone H3K14 deacetylase activity, hydrolytic mechanism"/>
    <property type="evidence" value="ECO:0007669"/>
    <property type="project" value="UniProtKB-UniRule"/>
</dbReference>
<dbReference type="GO" id="GO:0030466">
    <property type="term" value="P:silent mating-type cassette heterochromatin formation"/>
    <property type="evidence" value="ECO:0007669"/>
    <property type="project" value="EnsemblFungi"/>
</dbReference>
<dbReference type="PANTHER" id="PTHR10625:SF5">
    <property type="entry name" value="HISTONE DEACETYLASE"/>
    <property type="match status" value="1"/>
</dbReference>
<dbReference type="GO" id="GO:0070824">
    <property type="term" value="C:SHREC complex"/>
    <property type="evidence" value="ECO:0007669"/>
    <property type="project" value="EnsemblFungi"/>
</dbReference>
<gene>
    <name evidence="14" type="ORF">CANCADRAFT_64770</name>
</gene>
<evidence type="ECO:0000256" key="6">
    <source>
        <dbReference type="ARBA" id="ARBA00023015"/>
    </source>
</evidence>
<dbReference type="GO" id="GO:0000791">
    <property type="term" value="C:euchromatin"/>
    <property type="evidence" value="ECO:0007669"/>
    <property type="project" value="EnsemblFungi"/>
</dbReference>
<dbReference type="EC" id="3.5.1.98" evidence="10"/>
<keyword evidence="11" id="KW-0812">Transmembrane</keyword>
<evidence type="ECO:0000256" key="8">
    <source>
        <dbReference type="ARBA" id="ARBA00023242"/>
    </source>
</evidence>
<dbReference type="InterPro" id="IPR023801">
    <property type="entry name" value="His_deacetylse_dom"/>
</dbReference>